<dbReference type="AlphaFoldDB" id="A0A3Q1CIG0"/>
<keyword evidence="7" id="KW-0862">Zinc</keyword>
<feature type="domain" description="C2H2-type" evidence="14">
    <location>
        <begin position="259"/>
        <end position="286"/>
    </location>
</feature>
<feature type="domain" description="C2H2-type" evidence="14">
    <location>
        <begin position="480"/>
        <end position="507"/>
    </location>
</feature>
<dbReference type="SUPFAM" id="SSF57667">
    <property type="entry name" value="beta-beta-alpha zinc fingers"/>
    <property type="match status" value="8"/>
</dbReference>
<feature type="compositionally biased region" description="Polar residues" evidence="13">
    <location>
        <begin position="873"/>
        <end position="882"/>
    </location>
</feature>
<evidence type="ECO:0000256" key="4">
    <source>
        <dbReference type="ARBA" id="ARBA00022723"/>
    </source>
</evidence>
<feature type="domain" description="C2H2-type" evidence="14">
    <location>
        <begin position="928"/>
        <end position="955"/>
    </location>
</feature>
<keyword evidence="6 12" id="KW-0863">Zinc-finger</keyword>
<keyword evidence="9" id="KW-0238">DNA-binding</keyword>
<feature type="domain" description="C2H2-type" evidence="14">
    <location>
        <begin position="169"/>
        <end position="196"/>
    </location>
</feature>
<dbReference type="SMART" id="SM00355">
    <property type="entry name" value="ZnF_C2H2"/>
    <property type="match status" value="16"/>
</dbReference>
<evidence type="ECO:0000259" key="14">
    <source>
        <dbReference type="PROSITE" id="PS50157"/>
    </source>
</evidence>
<feature type="region of interest" description="Disordered" evidence="13">
    <location>
        <begin position="724"/>
        <end position="899"/>
    </location>
</feature>
<evidence type="ECO:0000256" key="13">
    <source>
        <dbReference type="SAM" id="MobiDB-lite"/>
    </source>
</evidence>
<reference evidence="15 16" key="1">
    <citation type="submission" date="2022-01" db="EMBL/GenBank/DDBJ databases">
        <title>A chromosome-scale genome assembly of the false clownfish, Amphiprion ocellaris.</title>
        <authorList>
            <person name="Ryu T."/>
        </authorList>
    </citation>
    <scope>NUCLEOTIDE SEQUENCE [LARGE SCALE GENOMIC DNA]</scope>
</reference>
<feature type="compositionally biased region" description="Basic and acidic residues" evidence="13">
    <location>
        <begin position="820"/>
        <end position="835"/>
    </location>
</feature>
<evidence type="ECO:0000256" key="12">
    <source>
        <dbReference type="PROSITE-ProRule" id="PRU00042"/>
    </source>
</evidence>
<evidence type="ECO:0000256" key="6">
    <source>
        <dbReference type="ARBA" id="ARBA00022771"/>
    </source>
</evidence>
<feature type="domain" description="C2H2-type" evidence="14">
    <location>
        <begin position="900"/>
        <end position="927"/>
    </location>
</feature>
<reference evidence="15" key="3">
    <citation type="submission" date="2025-09" db="UniProtKB">
        <authorList>
            <consortium name="Ensembl"/>
        </authorList>
    </citation>
    <scope>IDENTIFICATION</scope>
</reference>
<feature type="compositionally biased region" description="Basic and acidic residues" evidence="13">
    <location>
        <begin position="98"/>
        <end position="110"/>
    </location>
</feature>
<evidence type="ECO:0000256" key="1">
    <source>
        <dbReference type="ARBA" id="ARBA00003767"/>
    </source>
</evidence>
<feature type="compositionally biased region" description="Basic and acidic residues" evidence="13">
    <location>
        <begin position="396"/>
        <end position="422"/>
    </location>
</feature>
<evidence type="ECO:0000256" key="9">
    <source>
        <dbReference type="ARBA" id="ARBA00023125"/>
    </source>
</evidence>
<accession>A0A3Q1CIG0</accession>
<feature type="domain" description="C2H2-type" evidence="14">
    <location>
        <begin position="141"/>
        <end position="168"/>
    </location>
</feature>
<dbReference type="FunFam" id="3.30.160.60:FF:000097">
    <property type="entry name" value="Zinc finger protein"/>
    <property type="match status" value="1"/>
</dbReference>
<keyword evidence="5" id="KW-0677">Repeat</keyword>
<name>A0A3Q1CIG0_AMPOC</name>
<evidence type="ECO:0000256" key="8">
    <source>
        <dbReference type="ARBA" id="ARBA00023015"/>
    </source>
</evidence>
<dbReference type="PANTHER" id="PTHR24376">
    <property type="entry name" value="ZINC FINGER PROTEIN"/>
    <property type="match status" value="1"/>
</dbReference>
<dbReference type="PANTHER" id="PTHR24376:SF243">
    <property type="entry name" value="C2H2-TYPE DOMAIN-CONTAINING PROTEIN"/>
    <property type="match status" value="1"/>
</dbReference>
<keyword evidence="11" id="KW-0539">Nucleus</keyword>
<dbReference type="FunFam" id="3.30.160.60:FF:001370">
    <property type="entry name" value="Zinc finger protein"/>
    <property type="match status" value="1"/>
</dbReference>
<feature type="domain" description="C2H2-type" evidence="14">
    <location>
        <begin position="287"/>
        <end position="314"/>
    </location>
</feature>
<dbReference type="Ensembl" id="ENSAOCT00000000487.2">
    <property type="protein sequence ID" value="ENSAOCP00000025334.2"/>
    <property type="gene ID" value="ENSAOCG00000012823.2"/>
</dbReference>
<feature type="domain" description="C2H2-type" evidence="14">
    <location>
        <begin position="578"/>
        <end position="605"/>
    </location>
</feature>
<feature type="region of interest" description="Disordered" evidence="13">
    <location>
        <begin position="65"/>
        <end position="127"/>
    </location>
</feature>
<sequence length="1017" mass="118460">MSKSQRLKGSDKRPLLTSARRQLIVRLERSIPGYEQLIDRRTELLDLVSKPDELRRTDIQQLLVKKGDEDHHNQQNQQDLEDPHIKEEQMELGTVPRPTEHDGEDCRGSDSDFPELEREDSDKDWDPSDLHKRINTLGEEFSCSLCSKNFAQRQSLKYHLKTHIGEKPFSCSVCNKRFMQKGNLKYHMIVHSAERPYSCNVCSRTFRWPAQVKAHKCKLSERCRKQPKKSLSCSKCAETFPDRLLLAAHKKVHQEKKLLSCSVCGLQARFRSQLQIHMRKHTGEKPYSCTICGKRFSQIGITKQHMLVHAKEKPFSCTDCGKRFSWHFQIKRHKCRTRFWQYSGSSAVWNLNPDKILELRTDETTEAETVIADSDSTFWRETRKHQLGFTYQRNKKVSESDREPNIEKKMSDCPDVKTETKHENGDVFSQNRHLQSYCQTHENSWNHSDTKLLYSESQKALEDRNTQQTHLRHSTAEKPFSCSFSGKKFSNGGYLAQHISMHKGEKLLGCFICKKTFSEELELISHECVGESSQHHQTKKQFSCYFRRHPRCSVCNAGFSDRDSLVQHMRSHTRQTQFLCSICGKDFAWRRHLTKHMENHVKKKLYRCSICYRKFTCPKKLSHHWCVHRSSQLHHSGSAEHMEADGENCREPEQNPLLQADTENKTADSSDADTDDSDCWKENRRDHFTSEKHHKVPESDTTLYRNTFIQQFTCGQDLSQNTEFHTEVQREEEQEELTSTDIKEEQKEPVPSDIKEEQEELVPIKEEQEDTDITKFTFSSVPMKTEEDEEKPQSSKLHQGNSVGQPDPDLDSNIGGVYFKSDDSVDSDFWKDTRQRQSGNDSGRNLFSSSDETNLQPESDDSIDSDFWKDGRNSQLGSNSLKHNGVSDGAVRDDAKKKPYSCTECGKTFRYVFHMKTHMKLHTEERPFFCSVCGQKCLYKSHLKIHMRTHTGEKPFVCPICGKKYAHKASMQSHMSEHAKHYSCSVCERSFAWYTELKYHQCVRESSHDQTYRRETT</sequence>
<evidence type="ECO:0000313" key="16">
    <source>
        <dbReference type="Proteomes" id="UP001501940"/>
    </source>
</evidence>
<dbReference type="FunFam" id="3.30.160.60:FF:001235">
    <property type="entry name" value="Si:ch211-119o8.6"/>
    <property type="match status" value="1"/>
</dbReference>
<feature type="domain" description="C2H2-type" evidence="14">
    <location>
        <begin position="982"/>
        <end position="1008"/>
    </location>
</feature>
<evidence type="ECO:0000256" key="5">
    <source>
        <dbReference type="ARBA" id="ARBA00022737"/>
    </source>
</evidence>
<keyword evidence="16" id="KW-1185">Reference proteome</keyword>
<feature type="region of interest" description="Disordered" evidence="13">
    <location>
        <begin position="395"/>
        <end position="422"/>
    </location>
</feature>
<dbReference type="FunFam" id="3.30.160.60:FF:000060">
    <property type="entry name" value="zinc finger protein 436"/>
    <property type="match status" value="1"/>
</dbReference>
<dbReference type="GO" id="GO:0005634">
    <property type="term" value="C:nucleus"/>
    <property type="evidence" value="ECO:0007669"/>
    <property type="project" value="UniProtKB-SubCell"/>
</dbReference>
<evidence type="ECO:0000256" key="10">
    <source>
        <dbReference type="ARBA" id="ARBA00023163"/>
    </source>
</evidence>
<feature type="domain" description="C2H2-type" evidence="14">
    <location>
        <begin position="606"/>
        <end position="633"/>
    </location>
</feature>
<dbReference type="FunFam" id="3.30.160.60:FF:001397">
    <property type="entry name" value="Datilografo, isoform A"/>
    <property type="match status" value="1"/>
</dbReference>
<comment type="similarity">
    <text evidence="3">Belongs to the krueppel C2H2-type zinc-finger protein family.</text>
</comment>
<keyword evidence="8" id="KW-0805">Transcription regulation</keyword>
<gene>
    <name evidence="15" type="primary">ZNF451</name>
</gene>
<feature type="compositionally biased region" description="Polar residues" evidence="13">
    <location>
        <begin position="794"/>
        <end position="804"/>
    </location>
</feature>
<organism evidence="15 16">
    <name type="scientific">Amphiprion ocellaris</name>
    <name type="common">Clown anemonefish</name>
    <dbReference type="NCBI Taxonomy" id="80972"/>
    <lineage>
        <taxon>Eukaryota</taxon>
        <taxon>Metazoa</taxon>
        <taxon>Chordata</taxon>
        <taxon>Craniata</taxon>
        <taxon>Vertebrata</taxon>
        <taxon>Euteleostomi</taxon>
        <taxon>Actinopterygii</taxon>
        <taxon>Neopterygii</taxon>
        <taxon>Teleostei</taxon>
        <taxon>Neoteleostei</taxon>
        <taxon>Acanthomorphata</taxon>
        <taxon>Ovalentaria</taxon>
        <taxon>Pomacentridae</taxon>
        <taxon>Amphiprion</taxon>
    </lineage>
</organism>
<keyword evidence="4" id="KW-0479">Metal-binding</keyword>
<evidence type="ECO:0000256" key="7">
    <source>
        <dbReference type="ARBA" id="ARBA00022833"/>
    </source>
</evidence>
<dbReference type="GO" id="GO:0001228">
    <property type="term" value="F:DNA-binding transcription activator activity, RNA polymerase II-specific"/>
    <property type="evidence" value="ECO:0007669"/>
    <property type="project" value="TreeGrafter"/>
</dbReference>
<evidence type="ECO:0000256" key="11">
    <source>
        <dbReference type="ARBA" id="ARBA00023242"/>
    </source>
</evidence>
<evidence type="ECO:0000256" key="3">
    <source>
        <dbReference type="ARBA" id="ARBA00006991"/>
    </source>
</evidence>
<feature type="domain" description="C2H2-type" evidence="14">
    <location>
        <begin position="550"/>
        <end position="577"/>
    </location>
</feature>
<keyword evidence="10" id="KW-0804">Transcription</keyword>
<comment type="function">
    <text evidence="1">May be involved in transcriptional regulation.</text>
</comment>
<dbReference type="InterPro" id="IPR036236">
    <property type="entry name" value="Znf_C2H2_sf"/>
</dbReference>
<feature type="domain" description="C2H2-type" evidence="14">
    <location>
        <begin position="315"/>
        <end position="347"/>
    </location>
</feature>
<dbReference type="PROSITE" id="PS00028">
    <property type="entry name" value="ZINC_FINGER_C2H2_1"/>
    <property type="match status" value="10"/>
</dbReference>
<dbReference type="GO" id="GO:0000978">
    <property type="term" value="F:RNA polymerase II cis-regulatory region sequence-specific DNA binding"/>
    <property type="evidence" value="ECO:0007669"/>
    <property type="project" value="TreeGrafter"/>
</dbReference>
<evidence type="ECO:0000313" key="15">
    <source>
        <dbReference type="Ensembl" id="ENSAOCP00000025334.2"/>
    </source>
</evidence>
<dbReference type="OMA" id="KKYAHKA"/>
<dbReference type="GO" id="GO:0008270">
    <property type="term" value="F:zinc ion binding"/>
    <property type="evidence" value="ECO:0007669"/>
    <property type="project" value="UniProtKB-KW"/>
</dbReference>
<dbReference type="Gene3D" id="3.30.160.60">
    <property type="entry name" value="Classic Zinc Finger"/>
    <property type="match status" value="12"/>
</dbReference>
<dbReference type="InterPro" id="IPR013087">
    <property type="entry name" value="Znf_C2H2_type"/>
</dbReference>
<protein>
    <recommendedName>
        <fullName evidence="14">C2H2-type domain-containing protein</fullName>
    </recommendedName>
</protein>
<comment type="subcellular location">
    <subcellularLocation>
        <location evidence="2">Nucleus</location>
    </subcellularLocation>
</comment>
<feature type="compositionally biased region" description="Polar residues" evidence="13">
    <location>
        <begin position="836"/>
        <end position="857"/>
    </location>
</feature>
<proteinExistence type="inferred from homology"/>
<feature type="domain" description="C2H2-type" evidence="14">
    <location>
        <begin position="956"/>
        <end position="983"/>
    </location>
</feature>
<reference evidence="15" key="2">
    <citation type="submission" date="2025-08" db="UniProtKB">
        <authorList>
            <consortium name="Ensembl"/>
        </authorList>
    </citation>
    <scope>IDENTIFICATION</scope>
</reference>
<feature type="domain" description="C2H2-type" evidence="14">
    <location>
        <begin position="231"/>
        <end position="258"/>
    </location>
</feature>
<evidence type="ECO:0000256" key="2">
    <source>
        <dbReference type="ARBA" id="ARBA00004123"/>
    </source>
</evidence>
<dbReference type="Proteomes" id="UP001501940">
    <property type="component" value="Chromosome 15"/>
</dbReference>
<dbReference type="Pfam" id="PF00096">
    <property type="entry name" value="zf-C2H2"/>
    <property type="match status" value="5"/>
</dbReference>
<dbReference type="PROSITE" id="PS50157">
    <property type="entry name" value="ZINC_FINGER_C2H2_2"/>
    <property type="match status" value="14"/>
</dbReference>
<feature type="compositionally biased region" description="Basic and acidic residues" evidence="13">
    <location>
        <begin position="741"/>
        <end position="755"/>
    </location>
</feature>
<dbReference type="GeneTree" id="ENSGT01150000286958"/>